<dbReference type="InterPro" id="IPR000210">
    <property type="entry name" value="BTB/POZ_dom"/>
</dbReference>
<dbReference type="VEuPathDB" id="FungiDB:CC77DRAFT_1063389"/>
<dbReference type="STRING" id="5599.A0A177DGV3"/>
<dbReference type="SUPFAM" id="SSF54695">
    <property type="entry name" value="POZ domain"/>
    <property type="match status" value="1"/>
</dbReference>
<keyword evidence="3" id="KW-1185">Reference proteome</keyword>
<dbReference type="KEGG" id="aalt:CC77DRAFT_1063389"/>
<sequence length="218" mass="25438">MVPGIAEATVGEVVAIKVGPAETVFRIHKDALCRESEYFRAAYNGRWKEAEEGLTLDDVEVGVFKTFVHWLYMQQLPKHGDVIYDADVDPEGPDYNVEYGMMLLKAYVFANRFLIADYERIVHNLFIDHIFDCECVMYKQIIFAYENLPKDSLILELMVETQCVYWSTTLDNEVETQSRLDLPKEFFIQVMVRFAELRDRHIGSKEFKLEDFYMKGAD</sequence>
<dbReference type="AlphaFoldDB" id="A0A177DGV3"/>
<dbReference type="PROSITE" id="PS50097">
    <property type="entry name" value="BTB"/>
    <property type="match status" value="1"/>
</dbReference>
<feature type="domain" description="BTB" evidence="1">
    <location>
        <begin position="12"/>
        <end position="72"/>
    </location>
</feature>
<gene>
    <name evidence="2" type="ORF">CC77DRAFT_1063389</name>
</gene>
<evidence type="ECO:0000313" key="3">
    <source>
        <dbReference type="Proteomes" id="UP000077248"/>
    </source>
</evidence>
<accession>A0A177DGV3</accession>
<organism evidence="2 3">
    <name type="scientific">Alternaria alternata</name>
    <name type="common">Alternaria rot fungus</name>
    <name type="synonym">Torula alternata</name>
    <dbReference type="NCBI Taxonomy" id="5599"/>
    <lineage>
        <taxon>Eukaryota</taxon>
        <taxon>Fungi</taxon>
        <taxon>Dikarya</taxon>
        <taxon>Ascomycota</taxon>
        <taxon>Pezizomycotina</taxon>
        <taxon>Dothideomycetes</taxon>
        <taxon>Pleosporomycetidae</taxon>
        <taxon>Pleosporales</taxon>
        <taxon>Pleosporineae</taxon>
        <taxon>Pleosporaceae</taxon>
        <taxon>Alternaria</taxon>
        <taxon>Alternaria sect. Alternaria</taxon>
        <taxon>Alternaria alternata complex</taxon>
    </lineage>
</organism>
<dbReference type="Proteomes" id="UP000077248">
    <property type="component" value="Unassembled WGS sequence"/>
</dbReference>
<dbReference type="EMBL" id="KV441484">
    <property type="protein sequence ID" value="OAG18049.1"/>
    <property type="molecule type" value="Genomic_DNA"/>
</dbReference>
<dbReference type="PANTHER" id="PTHR47843">
    <property type="entry name" value="BTB DOMAIN-CONTAINING PROTEIN-RELATED"/>
    <property type="match status" value="1"/>
</dbReference>
<name>A0A177DGV3_ALTAL</name>
<dbReference type="Pfam" id="PF00651">
    <property type="entry name" value="BTB"/>
    <property type="match status" value="1"/>
</dbReference>
<dbReference type="RefSeq" id="XP_018383470.1">
    <property type="nucleotide sequence ID" value="XM_018528623.1"/>
</dbReference>
<reference evidence="2 3" key="1">
    <citation type="submission" date="2016-05" db="EMBL/GenBank/DDBJ databases">
        <title>Comparative analysis of secretome profiles of manganese(II)-oxidizing ascomycete fungi.</title>
        <authorList>
            <consortium name="DOE Joint Genome Institute"/>
            <person name="Zeiner C.A."/>
            <person name="Purvine S.O."/>
            <person name="Zink E.M."/>
            <person name="Wu S."/>
            <person name="Pasa-Tolic L."/>
            <person name="Chaput D.L."/>
            <person name="Haridas S."/>
            <person name="Grigoriev I.V."/>
            <person name="Santelli C.M."/>
            <person name="Hansel C.M."/>
        </authorList>
    </citation>
    <scope>NUCLEOTIDE SEQUENCE [LARGE SCALE GENOMIC DNA]</scope>
    <source>
        <strain evidence="2 3">SRC1lrK2f</strain>
    </source>
</reference>
<evidence type="ECO:0000259" key="1">
    <source>
        <dbReference type="PROSITE" id="PS50097"/>
    </source>
</evidence>
<dbReference type="InterPro" id="IPR011333">
    <property type="entry name" value="SKP1/BTB/POZ_sf"/>
</dbReference>
<protein>
    <recommendedName>
        <fullName evidence="1">BTB domain-containing protein</fullName>
    </recommendedName>
</protein>
<evidence type="ECO:0000313" key="2">
    <source>
        <dbReference type="EMBL" id="OAG18049.1"/>
    </source>
</evidence>
<proteinExistence type="predicted"/>
<dbReference type="OMA" id="CRESEYF"/>
<dbReference type="CDD" id="cd18186">
    <property type="entry name" value="BTB_POZ_ZBTB_KLHL-like"/>
    <property type="match status" value="1"/>
</dbReference>
<dbReference type="GeneID" id="29114217"/>
<dbReference type="Gene3D" id="3.30.710.10">
    <property type="entry name" value="Potassium Channel Kv1.1, Chain A"/>
    <property type="match status" value="1"/>
</dbReference>
<dbReference type="PANTHER" id="PTHR47843:SF2">
    <property type="entry name" value="BTB DOMAIN-CONTAINING PROTEIN"/>
    <property type="match status" value="1"/>
</dbReference>